<evidence type="ECO:0000313" key="8">
    <source>
        <dbReference type="EMBL" id="OGD09795.1"/>
    </source>
</evidence>
<reference evidence="8 9" key="1">
    <citation type="journal article" date="2016" name="Nat. Commun.">
        <title>Thousands of microbial genomes shed light on interconnected biogeochemical processes in an aquifer system.</title>
        <authorList>
            <person name="Anantharaman K."/>
            <person name="Brown C.T."/>
            <person name="Hug L.A."/>
            <person name="Sharon I."/>
            <person name="Castelle C.J."/>
            <person name="Probst A.J."/>
            <person name="Thomas B.C."/>
            <person name="Singh A."/>
            <person name="Wilkins M.J."/>
            <person name="Karaoz U."/>
            <person name="Brodie E.L."/>
            <person name="Williams K.H."/>
            <person name="Hubbard S.S."/>
            <person name="Banfield J.F."/>
        </authorList>
    </citation>
    <scope>NUCLEOTIDE SEQUENCE [LARGE SCALE GENOMIC DNA]</scope>
</reference>
<evidence type="ECO:0000313" key="9">
    <source>
        <dbReference type="Proteomes" id="UP000178188"/>
    </source>
</evidence>
<evidence type="ECO:0000256" key="2">
    <source>
        <dbReference type="ARBA" id="ARBA00022884"/>
    </source>
</evidence>
<keyword evidence="4" id="KW-0687">Ribonucleoprotein</keyword>
<dbReference type="GO" id="GO:0006412">
    <property type="term" value="P:translation"/>
    <property type="evidence" value="ECO:0007669"/>
    <property type="project" value="InterPro"/>
</dbReference>
<dbReference type="Pfam" id="PF01386">
    <property type="entry name" value="Ribosomal_L25p"/>
    <property type="match status" value="1"/>
</dbReference>
<dbReference type="CDD" id="cd00495">
    <property type="entry name" value="Ribosomal_L25_TL5_CTC"/>
    <property type="match status" value="1"/>
</dbReference>
<organism evidence="8 9">
    <name type="scientific">Candidatus Amesbacteria bacterium RIFOXYB1_FULL_47_9</name>
    <dbReference type="NCBI Taxonomy" id="1797266"/>
    <lineage>
        <taxon>Bacteria</taxon>
        <taxon>Candidatus Amesiibacteriota</taxon>
    </lineage>
</organism>
<evidence type="ECO:0000256" key="4">
    <source>
        <dbReference type="ARBA" id="ARBA00023274"/>
    </source>
</evidence>
<protein>
    <submittedName>
        <fullName evidence="8">Uncharacterized protein</fullName>
    </submittedName>
</protein>
<sequence>QREIAGRAVKKLRAGGIVPANLFGKNTPSVNLQLDAKTFAKLYNQVGESALIYLQIDKEKTDRPVFVKDVLRHPVTGQLLHVGFYQVDLKQKVTAPVPVLLEGEALAESEKLGIMIQQLDEVEVEALPTDMPENIKIDVTGLKVVNDSITVGDLKLDSSKFKVLTDPASVIVKIEELAAEEPVEAPAQEAAPAEGEAAEGAAPAEGETPAEEEPKKEEKSE</sequence>
<dbReference type="GO" id="GO:0008097">
    <property type="term" value="F:5S rRNA binding"/>
    <property type="evidence" value="ECO:0007669"/>
    <property type="project" value="InterPro"/>
</dbReference>
<evidence type="ECO:0000259" key="7">
    <source>
        <dbReference type="Pfam" id="PF14693"/>
    </source>
</evidence>
<proteinExistence type="inferred from homology"/>
<evidence type="ECO:0000256" key="3">
    <source>
        <dbReference type="ARBA" id="ARBA00022980"/>
    </source>
</evidence>
<dbReference type="GO" id="GO:0003735">
    <property type="term" value="F:structural constituent of ribosome"/>
    <property type="evidence" value="ECO:0007669"/>
    <property type="project" value="InterPro"/>
</dbReference>
<dbReference type="GO" id="GO:0022625">
    <property type="term" value="C:cytosolic large ribosomal subunit"/>
    <property type="evidence" value="ECO:0007669"/>
    <property type="project" value="TreeGrafter"/>
</dbReference>
<evidence type="ECO:0000256" key="1">
    <source>
        <dbReference type="ARBA" id="ARBA00022730"/>
    </source>
</evidence>
<dbReference type="Pfam" id="PF14693">
    <property type="entry name" value="Ribosomal_TL5_C"/>
    <property type="match status" value="1"/>
</dbReference>
<keyword evidence="1" id="KW-0699">rRNA-binding</keyword>
<comment type="caution">
    <text evidence="8">The sequence shown here is derived from an EMBL/GenBank/DDBJ whole genome shotgun (WGS) entry which is preliminary data.</text>
</comment>
<dbReference type="AlphaFoldDB" id="A0A1F4ZTS8"/>
<dbReference type="NCBIfam" id="TIGR00731">
    <property type="entry name" value="bL25_bact_ctc"/>
    <property type="match status" value="1"/>
</dbReference>
<dbReference type="InterPro" id="IPR020057">
    <property type="entry name" value="Ribosomal_bL25_b-dom"/>
</dbReference>
<dbReference type="Gene3D" id="2.170.120.20">
    <property type="entry name" value="Ribosomal protein L25, beta domain"/>
    <property type="match status" value="1"/>
</dbReference>
<accession>A0A1F4ZTS8</accession>
<feature type="non-terminal residue" evidence="8">
    <location>
        <position position="1"/>
    </location>
</feature>
<dbReference type="PANTHER" id="PTHR33284">
    <property type="entry name" value="RIBOSOMAL PROTEIN L25/GLN-TRNA SYNTHETASE, ANTI-CODON-BINDING DOMAIN-CONTAINING PROTEIN"/>
    <property type="match status" value="1"/>
</dbReference>
<feature type="domain" description="Large ribosomal subunit protein bL25 beta" evidence="7">
    <location>
        <begin position="92"/>
        <end position="176"/>
    </location>
</feature>
<feature type="compositionally biased region" description="Low complexity" evidence="5">
    <location>
        <begin position="184"/>
        <end position="207"/>
    </location>
</feature>
<dbReference type="SUPFAM" id="SSF50715">
    <property type="entry name" value="Ribosomal protein L25-like"/>
    <property type="match status" value="1"/>
</dbReference>
<dbReference type="InterPro" id="IPR037121">
    <property type="entry name" value="Ribosomal_bL25_C"/>
</dbReference>
<dbReference type="Gene3D" id="2.40.240.10">
    <property type="entry name" value="Ribosomal Protein L25, Chain P"/>
    <property type="match status" value="1"/>
</dbReference>
<feature type="compositionally biased region" description="Basic and acidic residues" evidence="5">
    <location>
        <begin position="212"/>
        <end position="221"/>
    </location>
</feature>
<name>A0A1F4ZTS8_9BACT</name>
<evidence type="ECO:0000259" key="6">
    <source>
        <dbReference type="Pfam" id="PF01386"/>
    </source>
</evidence>
<dbReference type="InterPro" id="IPR011035">
    <property type="entry name" value="Ribosomal_bL25/Gln-tRNA_synth"/>
</dbReference>
<gene>
    <name evidence="8" type="ORF">A2395_01545</name>
</gene>
<keyword evidence="2" id="KW-0694">RNA-binding</keyword>
<dbReference type="Proteomes" id="UP000178188">
    <property type="component" value="Unassembled WGS sequence"/>
</dbReference>
<dbReference type="InterPro" id="IPR020056">
    <property type="entry name" value="Rbsml_bL25/Gln-tRNA_synth_N"/>
</dbReference>
<dbReference type="HAMAP" id="MF_01334">
    <property type="entry name" value="Ribosomal_bL25_CTC"/>
    <property type="match status" value="1"/>
</dbReference>
<dbReference type="PANTHER" id="PTHR33284:SF1">
    <property type="entry name" value="RIBOSOMAL PROTEIN L25_GLN-TRNA SYNTHETASE, ANTI-CODON-BINDING DOMAIN-CONTAINING PROTEIN"/>
    <property type="match status" value="1"/>
</dbReference>
<dbReference type="InterPro" id="IPR029751">
    <property type="entry name" value="Ribosomal_L25_dom"/>
</dbReference>
<evidence type="ECO:0000256" key="5">
    <source>
        <dbReference type="SAM" id="MobiDB-lite"/>
    </source>
</evidence>
<feature type="domain" description="Large ribosomal subunit protein bL25 L25" evidence="6">
    <location>
        <begin position="5"/>
        <end position="84"/>
    </location>
</feature>
<feature type="region of interest" description="Disordered" evidence="5">
    <location>
        <begin position="181"/>
        <end position="221"/>
    </location>
</feature>
<keyword evidence="3" id="KW-0689">Ribosomal protein</keyword>
<dbReference type="EMBL" id="MEXU01000042">
    <property type="protein sequence ID" value="OGD09795.1"/>
    <property type="molecule type" value="Genomic_DNA"/>
</dbReference>
<dbReference type="InterPro" id="IPR001021">
    <property type="entry name" value="Ribosomal_bL25_long"/>
</dbReference>
<dbReference type="InterPro" id="IPR020930">
    <property type="entry name" value="Ribosomal_uL5_bac-type"/>
</dbReference>